<keyword evidence="1" id="KW-0472">Membrane</keyword>
<feature type="transmembrane region" description="Helical" evidence="1">
    <location>
        <begin position="12"/>
        <end position="39"/>
    </location>
</feature>
<keyword evidence="1" id="KW-0812">Transmembrane</keyword>
<dbReference type="EMBL" id="JAZKKV010000004">
    <property type="protein sequence ID" value="MEE9657500.1"/>
    <property type="molecule type" value="Genomic_DNA"/>
</dbReference>
<reference evidence="2 3" key="1">
    <citation type="submission" date="2023-10" db="EMBL/GenBank/DDBJ databases">
        <title>Wastewater isolates of ESBL- and carbapenemase-producing Gram-negative bacteria from New Zealand.</title>
        <authorList>
            <person name="Straub C."/>
            <person name="Weaver L."/>
            <person name="Cornelius A."/>
            <person name="Mcgill E."/>
            <person name="Dyet K."/>
            <person name="White L."/>
            <person name="Pattis I."/>
        </authorList>
    </citation>
    <scope>NUCLEOTIDE SEQUENCE [LARGE SCALE GENOMIC DNA]</scope>
    <source>
        <strain evidence="2 3">ESBL09</strain>
    </source>
</reference>
<dbReference type="AlphaFoldDB" id="A0AB35XH60"/>
<evidence type="ECO:0000313" key="3">
    <source>
        <dbReference type="Proteomes" id="UP001331691"/>
    </source>
</evidence>
<keyword evidence="3" id="KW-1185">Reference proteome</keyword>
<comment type="caution">
    <text evidence="2">The sequence shown here is derived from an EMBL/GenBank/DDBJ whole genome shotgun (WGS) entry which is preliminary data.</text>
</comment>
<evidence type="ECO:0000313" key="2">
    <source>
        <dbReference type="EMBL" id="MEE9657500.1"/>
    </source>
</evidence>
<dbReference type="Proteomes" id="UP001331691">
    <property type="component" value="Unassembled WGS sequence"/>
</dbReference>
<evidence type="ECO:0008006" key="4">
    <source>
        <dbReference type="Google" id="ProtNLM"/>
    </source>
</evidence>
<name>A0AB35XH60_9ENTR</name>
<keyword evidence="1" id="KW-1133">Transmembrane helix</keyword>
<proteinExistence type="predicted"/>
<protein>
    <recommendedName>
        <fullName evidence="4">Conjugal transfer protein TraD</fullName>
    </recommendedName>
</protein>
<accession>A0AB35XH60</accession>
<sequence>MGDITVSDGLLMAYFLLSGFYAAFMVGGKTTKLIILWLFCRTAKLEDLAWKLFTIIEMRYGELKGQQSYTIQGKEYSVRIMRKTPQPAAASQEPKT</sequence>
<organism evidence="2 3">
    <name type="scientific">Kluyvera ascorbata</name>
    <dbReference type="NCBI Taxonomy" id="51288"/>
    <lineage>
        <taxon>Bacteria</taxon>
        <taxon>Pseudomonadati</taxon>
        <taxon>Pseudomonadota</taxon>
        <taxon>Gammaproteobacteria</taxon>
        <taxon>Enterobacterales</taxon>
        <taxon>Enterobacteriaceae</taxon>
        <taxon>Kluyvera</taxon>
    </lineage>
</organism>
<dbReference type="RefSeq" id="WP_063160625.1">
    <property type="nucleotide sequence ID" value="NZ_JAZKKV010000004.1"/>
</dbReference>
<evidence type="ECO:0000256" key="1">
    <source>
        <dbReference type="SAM" id="Phobius"/>
    </source>
</evidence>
<gene>
    <name evidence="2" type="ORF">V4836_25945</name>
</gene>